<keyword evidence="1" id="KW-1133">Transmembrane helix</keyword>
<keyword evidence="1" id="KW-0472">Membrane</keyword>
<dbReference type="PANTHER" id="PTHR30273:SF2">
    <property type="entry name" value="PROTEIN FECR"/>
    <property type="match status" value="1"/>
</dbReference>
<dbReference type="Gene3D" id="2.60.120.1440">
    <property type="match status" value="1"/>
</dbReference>
<name>A0A0S3EXE0_9SPHN</name>
<dbReference type="InterPro" id="IPR012373">
    <property type="entry name" value="Ferrdict_sens_TM"/>
</dbReference>
<dbReference type="KEGG" id="sbd:ATN00_07105"/>
<feature type="domain" description="FecR protein" evidence="2">
    <location>
        <begin position="139"/>
        <end position="229"/>
    </location>
</feature>
<dbReference type="InterPro" id="IPR032623">
    <property type="entry name" value="FecR_N"/>
</dbReference>
<dbReference type="GO" id="GO:0016989">
    <property type="term" value="F:sigma factor antagonist activity"/>
    <property type="evidence" value="ECO:0007669"/>
    <property type="project" value="TreeGrafter"/>
</dbReference>
<dbReference type="PIRSF" id="PIRSF018266">
    <property type="entry name" value="FecR"/>
    <property type="match status" value="1"/>
</dbReference>
<dbReference type="OrthoDB" id="7492241at2"/>
<evidence type="ECO:0000259" key="3">
    <source>
        <dbReference type="Pfam" id="PF16220"/>
    </source>
</evidence>
<gene>
    <name evidence="4" type="ORF">ATN00_07105</name>
</gene>
<dbReference type="AlphaFoldDB" id="A0A0S3EXE0"/>
<protein>
    <recommendedName>
        <fullName evidence="6">FecR protein domain-containing protein</fullName>
    </recommendedName>
</protein>
<accession>A0A0S3EXE0</accession>
<dbReference type="Pfam" id="PF16220">
    <property type="entry name" value="DUF4880"/>
    <property type="match status" value="1"/>
</dbReference>
<evidence type="ECO:0000259" key="2">
    <source>
        <dbReference type="Pfam" id="PF04773"/>
    </source>
</evidence>
<dbReference type="Proteomes" id="UP000056968">
    <property type="component" value="Chromosome"/>
</dbReference>
<sequence>MEDSETPQRHGQLREEAANWFAIMRGPDAEIRRDEFEAWLARGAIHRLAYNRIAETFSNGRFLKEDCEGGLEKEPTQEHSPKPQRKASRSIGIVCATVSIIALCGAVLYLSTSSMRVSNPEKTQPIASASPSVGQPVQLATAFGEIRTFRLADGSKVTLDTDSVLLVAFGKAKRDLRLVRGRARFDVFHEARPFVVSAGNGRVTARGTIFDVSVGDDRRVTVRLIRGAVDIDRLGPTVNEKAAALRLTPGQQFSFKDGGQQQVSEKPEPDVADRQWPDGLREYENVRLDDLLAEANRYSVVPLLTASRDLGEIRVSGTYRITDPKRLAENLADLLGLALVTSSDSFLFAVSCTGYEGKNCQPPS</sequence>
<dbReference type="Pfam" id="PF04773">
    <property type="entry name" value="FecR"/>
    <property type="match status" value="1"/>
</dbReference>
<dbReference type="STRING" id="1332080.ATN00_07105"/>
<feature type="transmembrane region" description="Helical" evidence="1">
    <location>
        <begin position="91"/>
        <end position="110"/>
    </location>
</feature>
<organism evidence="4 5">
    <name type="scientific">Sphingobium baderi</name>
    <dbReference type="NCBI Taxonomy" id="1332080"/>
    <lineage>
        <taxon>Bacteria</taxon>
        <taxon>Pseudomonadati</taxon>
        <taxon>Pseudomonadota</taxon>
        <taxon>Alphaproteobacteria</taxon>
        <taxon>Sphingomonadales</taxon>
        <taxon>Sphingomonadaceae</taxon>
        <taxon>Sphingobium</taxon>
    </lineage>
</organism>
<feature type="domain" description="FecR N-terminal" evidence="3">
    <location>
        <begin position="15"/>
        <end position="54"/>
    </location>
</feature>
<proteinExistence type="predicted"/>
<evidence type="ECO:0000313" key="4">
    <source>
        <dbReference type="EMBL" id="ALR20108.1"/>
    </source>
</evidence>
<keyword evidence="5" id="KW-1185">Reference proteome</keyword>
<dbReference type="RefSeq" id="WP_062063504.1">
    <property type="nucleotide sequence ID" value="NZ_CP013264.1"/>
</dbReference>
<evidence type="ECO:0008006" key="6">
    <source>
        <dbReference type="Google" id="ProtNLM"/>
    </source>
</evidence>
<dbReference type="EMBL" id="CP013264">
    <property type="protein sequence ID" value="ALR20108.1"/>
    <property type="molecule type" value="Genomic_DNA"/>
</dbReference>
<evidence type="ECO:0000313" key="5">
    <source>
        <dbReference type="Proteomes" id="UP000056968"/>
    </source>
</evidence>
<keyword evidence="1" id="KW-0812">Transmembrane</keyword>
<dbReference type="PANTHER" id="PTHR30273">
    <property type="entry name" value="PERIPLASMIC SIGNAL SENSOR AND SIGMA FACTOR ACTIVATOR FECR-RELATED"/>
    <property type="match status" value="1"/>
</dbReference>
<dbReference type="InterPro" id="IPR006860">
    <property type="entry name" value="FecR"/>
</dbReference>
<reference evidence="4 5" key="1">
    <citation type="submission" date="2015-11" db="EMBL/GenBank/DDBJ databases">
        <title>A Two-component Flavoprotein Monooxygenase System MeaXY Responsible for para-Hydroxylation of 2-Methyl-6-ethylaniline and 2,6-Diethylaniline in Sphingobium baderi DE-13.</title>
        <authorList>
            <person name="Cheng M."/>
            <person name="Meng Q."/>
            <person name="Yang Y."/>
            <person name="Chu C."/>
            <person name="Yan X."/>
            <person name="He J."/>
            <person name="Li S."/>
        </authorList>
    </citation>
    <scope>NUCLEOTIDE SEQUENCE [LARGE SCALE GENOMIC DNA]</scope>
    <source>
        <strain evidence="4 5">DE-13</strain>
    </source>
</reference>
<evidence type="ECO:0000256" key="1">
    <source>
        <dbReference type="SAM" id="Phobius"/>
    </source>
</evidence>